<dbReference type="KEGG" id="mcn:Mcup_1743"/>
<sequence>MNSGLRVGEVIAIILIAGALSLGFLGGNPSAQIPQVPSLSVIDHYTGLNWVVQSSYKGVADSAPTPFLQSFGSDVISYSNMSDNQGDTLVIFQAYFPSSQSALNYLNSVSPVAPQLVNNVWVSVYSLGQVEIVYMVSGSHLVQISYVGSSESLPNTSSLENLASYIL</sequence>
<dbReference type="RefSeq" id="WP_013738344.1">
    <property type="nucleotide sequence ID" value="NC_015435.1"/>
</dbReference>
<keyword evidence="3" id="KW-1185">Reference proteome</keyword>
<dbReference type="PATRIC" id="fig|1006006.8.peg.1750"/>
<feature type="transmembrane region" description="Helical" evidence="1">
    <location>
        <begin position="7"/>
        <end position="27"/>
    </location>
</feature>
<evidence type="ECO:0000256" key="1">
    <source>
        <dbReference type="SAM" id="Phobius"/>
    </source>
</evidence>
<dbReference type="OrthoDB" id="33796at2157"/>
<keyword evidence="1" id="KW-0472">Membrane</keyword>
<dbReference type="HOGENOM" id="CLU_1590914_0_0_2"/>
<protein>
    <submittedName>
        <fullName evidence="2">Uncharacterized protein</fullName>
    </submittedName>
</protein>
<evidence type="ECO:0000313" key="3">
    <source>
        <dbReference type="Proteomes" id="UP000007812"/>
    </source>
</evidence>
<organism evidence="2 3">
    <name type="scientific">Metallosphaera cuprina (strain Ar-4)</name>
    <dbReference type="NCBI Taxonomy" id="1006006"/>
    <lineage>
        <taxon>Archaea</taxon>
        <taxon>Thermoproteota</taxon>
        <taxon>Thermoprotei</taxon>
        <taxon>Sulfolobales</taxon>
        <taxon>Sulfolobaceae</taxon>
        <taxon>Metallosphaera</taxon>
    </lineage>
</organism>
<keyword evidence="1" id="KW-0812">Transmembrane</keyword>
<dbReference type="EMBL" id="CP002656">
    <property type="protein sequence ID" value="AEB95846.1"/>
    <property type="molecule type" value="Genomic_DNA"/>
</dbReference>
<name>F4G0F9_METCR</name>
<gene>
    <name evidence="2" type="ordered locus">Mcup_1743</name>
</gene>
<reference evidence="2 3" key="1">
    <citation type="journal article" date="2011" name="J. Bacteriol.">
        <title>Complete genome sequence of Metallosphaera cuprina, a metal sulfide-oxidizing archaeon from a hot spring.</title>
        <authorList>
            <person name="Liu L.J."/>
            <person name="You X.Y."/>
            <person name="Zheng H."/>
            <person name="Wang S."/>
            <person name="Jiang C.Y."/>
            <person name="Liu S.J."/>
        </authorList>
    </citation>
    <scope>NUCLEOTIDE SEQUENCE [LARGE SCALE GENOMIC DNA]</scope>
    <source>
        <strain evidence="2 3">Ar-4</strain>
    </source>
</reference>
<accession>F4G0F9</accession>
<proteinExistence type="predicted"/>
<dbReference type="eggNOG" id="arCOG07230">
    <property type="taxonomic scope" value="Archaea"/>
</dbReference>
<keyword evidence="1" id="KW-1133">Transmembrane helix</keyword>
<dbReference type="AlphaFoldDB" id="F4G0F9"/>
<evidence type="ECO:0000313" key="2">
    <source>
        <dbReference type="EMBL" id="AEB95846.1"/>
    </source>
</evidence>
<dbReference type="Proteomes" id="UP000007812">
    <property type="component" value="Chromosome"/>
</dbReference>
<dbReference type="GeneID" id="10493932"/>